<feature type="transmembrane region" description="Helical" evidence="1">
    <location>
        <begin position="128"/>
        <end position="146"/>
    </location>
</feature>
<feature type="transmembrane region" description="Helical" evidence="1">
    <location>
        <begin position="302"/>
        <end position="322"/>
    </location>
</feature>
<organism evidence="3 4">
    <name type="scientific">Kibdelosporangium aridum</name>
    <dbReference type="NCBI Taxonomy" id="2030"/>
    <lineage>
        <taxon>Bacteria</taxon>
        <taxon>Bacillati</taxon>
        <taxon>Actinomycetota</taxon>
        <taxon>Actinomycetes</taxon>
        <taxon>Pseudonocardiales</taxon>
        <taxon>Pseudonocardiaceae</taxon>
        <taxon>Kibdelosporangium</taxon>
    </lineage>
</organism>
<dbReference type="EMBL" id="FWXV01000013">
    <property type="protein sequence ID" value="SMD26294.1"/>
    <property type="molecule type" value="Genomic_DNA"/>
</dbReference>
<sequence>MTSLIALPMITLLTGLALAIPGLTPPTVPFGVRVAAVRAKDPAILRVRQTYMFRVAVAAMIALVVCLVAYDNVIVAGIFANALIAIHGVIYALANRQLRAIKRQEWWQAEHRYGVTTDITFRTDPVRVPVLWLSPAVVVLLVTMLLGRWDLVIPIAAMTVLMPLLVRVLMRARPVLDAAQPVGSSRRYRTYLRGTARMMLLMVAAVNLVVLLTTTPGWEIVSGVVMTAFLIGLVVWMVRVGHAGHRLRKLPGEEDEDTGLTQRDDDKHWYMGGTLYANRQDRAVLVHHRVGMSWTLNMGHPVTWTLLAALALLVALAGFGVIDLPARGEGF</sequence>
<feature type="transmembrane region" description="Helical" evidence="1">
    <location>
        <begin position="191"/>
        <end position="214"/>
    </location>
</feature>
<feature type="domain" description="DUF5808" evidence="2">
    <location>
        <begin position="279"/>
        <end position="304"/>
    </location>
</feature>
<evidence type="ECO:0000256" key="1">
    <source>
        <dbReference type="SAM" id="Phobius"/>
    </source>
</evidence>
<feature type="transmembrane region" description="Helical" evidence="1">
    <location>
        <begin position="220"/>
        <end position="238"/>
    </location>
</feature>
<name>A0A1Y5Y615_KIBAR</name>
<dbReference type="Proteomes" id="UP000192674">
    <property type="component" value="Unassembled WGS sequence"/>
</dbReference>
<protein>
    <submittedName>
        <fullName evidence="3">Uncharacterized membrane protein</fullName>
    </submittedName>
</protein>
<dbReference type="Pfam" id="PF19124">
    <property type="entry name" value="DUF5808"/>
    <property type="match status" value="1"/>
</dbReference>
<dbReference type="AlphaFoldDB" id="A0A1Y5Y615"/>
<keyword evidence="4" id="KW-1185">Reference proteome</keyword>
<feature type="transmembrane region" description="Helical" evidence="1">
    <location>
        <begin position="6"/>
        <end position="30"/>
    </location>
</feature>
<dbReference type="RefSeq" id="WP_084434038.1">
    <property type="nucleotide sequence ID" value="NZ_FWXV01000013.1"/>
</dbReference>
<feature type="transmembrane region" description="Helical" evidence="1">
    <location>
        <begin position="51"/>
        <end position="70"/>
    </location>
</feature>
<feature type="transmembrane region" description="Helical" evidence="1">
    <location>
        <begin position="152"/>
        <end position="170"/>
    </location>
</feature>
<feature type="transmembrane region" description="Helical" evidence="1">
    <location>
        <begin position="76"/>
        <end position="94"/>
    </location>
</feature>
<keyword evidence="1" id="KW-0812">Transmembrane</keyword>
<evidence type="ECO:0000259" key="2">
    <source>
        <dbReference type="Pfam" id="PF19124"/>
    </source>
</evidence>
<dbReference type="OrthoDB" id="9808690at2"/>
<evidence type="ECO:0000313" key="4">
    <source>
        <dbReference type="Proteomes" id="UP000192674"/>
    </source>
</evidence>
<gene>
    <name evidence="3" type="ORF">SAMN05661093_09877</name>
</gene>
<reference evidence="3 4" key="1">
    <citation type="submission" date="2017-04" db="EMBL/GenBank/DDBJ databases">
        <authorList>
            <person name="Afonso C.L."/>
            <person name="Miller P.J."/>
            <person name="Scott M.A."/>
            <person name="Spackman E."/>
            <person name="Goraichik I."/>
            <person name="Dimitrov K.M."/>
            <person name="Suarez D.L."/>
            <person name="Swayne D.E."/>
        </authorList>
    </citation>
    <scope>NUCLEOTIDE SEQUENCE [LARGE SCALE GENOMIC DNA]</scope>
    <source>
        <strain evidence="3 4">DSM 43828</strain>
    </source>
</reference>
<evidence type="ECO:0000313" key="3">
    <source>
        <dbReference type="EMBL" id="SMD26294.1"/>
    </source>
</evidence>
<dbReference type="InterPro" id="IPR043831">
    <property type="entry name" value="DUF5808"/>
</dbReference>
<keyword evidence="1" id="KW-1133">Transmembrane helix</keyword>
<keyword evidence="1" id="KW-0472">Membrane</keyword>
<proteinExistence type="predicted"/>
<accession>A0A1Y5Y615</accession>